<dbReference type="InterPro" id="IPR002347">
    <property type="entry name" value="SDR_fam"/>
</dbReference>
<dbReference type="PANTHER" id="PTHR43669:SF3">
    <property type="entry name" value="ALCOHOL DEHYDROGENASE, PUTATIVE (AFU_ORTHOLOGUE AFUA_3G03445)-RELATED"/>
    <property type="match status" value="1"/>
</dbReference>
<comment type="caution">
    <text evidence="3">The sequence shown here is derived from an EMBL/GenBank/DDBJ whole genome shotgun (WGS) entry which is preliminary data.</text>
</comment>
<sequence length="132" mass="14140">MANLFDLTGKVAIVVGGAGGIGHAQALGLAKAGADVVVASRKLEHLEPVAKEIQAEGRRSLDVPVEVTQEKSVVAMLDSFLKEFPHVDILVNAHGLAIRKPADTFPLDEWQQVMDVNTRGTFICCQARRVVA</sequence>
<dbReference type="EMBL" id="BARS01044921">
    <property type="protein sequence ID" value="GAG40858.1"/>
    <property type="molecule type" value="Genomic_DNA"/>
</dbReference>
<dbReference type="SUPFAM" id="SSF51735">
    <property type="entry name" value="NAD(P)-binding Rossmann-fold domains"/>
    <property type="match status" value="1"/>
</dbReference>
<dbReference type="PANTHER" id="PTHR43669">
    <property type="entry name" value="5-KETO-D-GLUCONATE 5-REDUCTASE"/>
    <property type="match status" value="1"/>
</dbReference>
<gene>
    <name evidence="3" type="ORF">S01H1_67796</name>
</gene>
<evidence type="ECO:0000256" key="2">
    <source>
        <dbReference type="ARBA" id="ARBA00023002"/>
    </source>
</evidence>
<reference evidence="3" key="1">
    <citation type="journal article" date="2014" name="Front. Microbiol.">
        <title>High frequency of phylogenetically diverse reductive dehalogenase-homologous genes in deep subseafloor sedimentary metagenomes.</title>
        <authorList>
            <person name="Kawai M."/>
            <person name="Futagami T."/>
            <person name="Toyoda A."/>
            <person name="Takaki Y."/>
            <person name="Nishi S."/>
            <person name="Hori S."/>
            <person name="Arai W."/>
            <person name="Tsubouchi T."/>
            <person name="Morono Y."/>
            <person name="Uchiyama I."/>
            <person name="Ito T."/>
            <person name="Fujiyama A."/>
            <person name="Inagaki F."/>
            <person name="Takami H."/>
        </authorList>
    </citation>
    <scope>NUCLEOTIDE SEQUENCE</scope>
    <source>
        <strain evidence="3">Expedition CK06-06</strain>
    </source>
</reference>
<dbReference type="AlphaFoldDB" id="X0XW93"/>
<dbReference type="GO" id="GO:0019290">
    <property type="term" value="P:siderophore biosynthetic process"/>
    <property type="evidence" value="ECO:0007669"/>
    <property type="project" value="InterPro"/>
</dbReference>
<protein>
    <recommendedName>
        <fullName evidence="4">Short-chain dehydrogenase/reductase SDR</fullName>
    </recommendedName>
</protein>
<evidence type="ECO:0008006" key="4">
    <source>
        <dbReference type="Google" id="ProtNLM"/>
    </source>
</evidence>
<comment type="similarity">
    <text evidence="1">Belongs to the short-chain dehydrogenases/reductases (SDR) family.</text>
</comment>
<evidence type="ECO:0000313" key="3">
    <source>
        <dbReference type="EMBL" id="GAG40858.1"/>
    </source>
</evidence>
<dbReference type="PRINTS" id="PR01397">
    <property type="entry name" value="DHBDHDRGNASE"/>
</dbReference>
<dbReference type="GO" id="GO:0008667">
    <property type="term" value="F:2,3-dihydro-2,3-dihydroxybenzoate dehydrogenase activity"/>
    <property type="evidence" value="ECO:0007669"/>
    <property type="project" value="InterPro"/>
</dbReference>
<accession>X0XW93</accession>
<dbReference type="InterPro" id="IPR036291">
    <property type="entry name" value="NAD(P)-bd_dom_sf"/>
</dbReference>
<dbReference type="InterPro" id="IPR003560">
    <property type="entry name" value="DHB_DH"/>
</dbReference>
<name>X0XW93_9ZZZZ</name>
<keyword evidence="2" id="KW-0560">Oxidoreductase</keyword>
<proteinExistence type="inferred from homology"/>
<organism evidence="3">
    <name type="scientific">marine sediment metagenome</name>
    <dbReference type="NCBI Taxonomy" id="412755"/>
    <lineage>
        <taxon>unclassified sequences</taxon>
        <taxon>metagenomes</taxon>
        <taxon>ecological metagenomes</taxon>
    </lineage>
</organism>
<evidence type="ECO:0000256" key="1">
    <source>
        <dbReference type="ARBA" id="ARBA00006484"/>
    </source>
</evidence>
<dbReference type="Gene3D" id="3.40.50.720">
    <property type="entry name" value="NAD(P)-binding Rossmann-like Domain"/>
    <property type="match status" value="1"/>
</dbReference>
<dbReference type="Pfam" id="PF00106">
    <property type="entry name" value="adh_short"/>
    <property type="match status" value="1"/>
</dbReference>